<reference evidence="1 2" key="1">
    <citation type="submission" date="2020-06" db="EMBL/GenBank/DDBJ databases">
        <authorList>
            <person name="Duchaud E."/>
        </authorList>
    </citation>
    <scope>NUCLEOTIDE SEQUENCE [LARGE SCALE GENOMIC DNA]</scope>
    <source>
        <strain evidence="1">Alteromonas fortis</strain>
    </source>
</reference>
<evidence type="ECO:0000313" key="1">
    <source>
        <dbReference type="EMBL" id="CAB9492573.1"/>
    </source>
</evidence>
<organism evidence="1 2">
    <name type="scientific">Alteromonas macleodii</name>
    <name type="common">Pseudoalteromonas macleodii</name>
    <dbReference type="NCBI Taxonomy" id="28108"/>
    <lineage>
        <taxon>Bacteria</taxon>
        <taxon>Pseudomonadati</taxon>
        <taxon>Pseudomonadota</taxon>
        <taxon>Gammaproteobacteria</taxon>
        <taxon>Alteromonadales</taxon>
        <taxon>Alteromonadaceae</taxon>
        <taxon>Alteromonas/Salinimonas group</taxon>
        <taxon>Alteromonas</taxon>
    </lineage>
</organism>
<accession>A0A6T9Y169</accession>
<name>A0A6T9Y169_ALTMA</name>
<dbReference type="AlphaFoldDB" id="A0A6T9Y169"/>
<protein>
    <submittedName>
        <fullName evidence="1">Uncharacterized protein</fullName>
    </submittedName>
</protein>
<gene>
    <name evidence="1" type="ORF">ALFOR1_20004</name>
</gene>
<dbReference type="EMBL" id="LR812090">
    <property type="protein sequence ID" value="CAB9492573.1"/>
    <property type="molecule type" value="Genomic_DNA"/>
</dbReference>
<evidence type="ECO:0000313" key="2">
    <source>
        <dbReference type="Proteomes" id="UP000509458"/>
    </source>
</evidence>
<dbReference type="RefSeq" id="WP_179982265.1">
    <property type="nucleotide sequence ID" value="NZ_LR812090.1"/>
</dbReference>
<dbReference type="Proteomes" id="UP000509458">
    <property type="component" value="Chromosome"/>
</dbReference>
<proteinExistence type="predicted"/>
<sequence length="139" mass="15747">MQNKLFFVALILVAVFSFLAGKYFTHSKKSSEYIDALVTTVNLSSDRWNEIKLLTVLYEASLQDKETAKFQYVLAVSLMFRDDIRLRDIYKNDYGLNTGTYSTNNAVIESLKKHGFAECANLKGADLVQCNLDVLENDA</sequence>